<comment type="caution">
    <text evidence="1">The sequence shown here is derived from an EMBL/GenBank/DDBJ whole genome shotgun (WGS) entry which is preliminary data.</text>
</comment>
<dbReference type="RefSeq" id="WP_193953527.1">
    <property type="nucleotide sequence ID" value="NZ_JADEYS010000011.1"/>
</dbReference>
<organism evidence="1 2">
    <name type="scientific">Pontibacterium sinense</name>
    <dbReference type="NCBI Taxonomy" id="2781979"/>
    <lineage>
        <taxon>Bacteria</taxon>
        <taxon>Pseudomonadati</taxon>
        <taxon>Pseudomonadota</taxon>
        <taxon>Gammaproteobacteria</taxon>
        <taxon>Oceanospirillales</taxon>
        <taxon>Oceanospirillaceae</taxon>
        <taxon>Pontibacterium</taxon>
    </lineage>
</organism>
<evidence type="ECO:0000313" key="2">
    <source>
        <dbReference type="Proteomes" id="UP000640333"/>
    </source>
</evidence>
<reference evidence="1" key="1">
    <citation type="submission" date="2020-10" db="EMBL/GenBank/DDBJ databases">
        <title>Bacterium isolated from coastal waters sediment.</title>
        <authorList>
            <person name="Chen R.-J."/>
            <person name="Lu D.-C."/>
            <person name="Zhu K.-L."/>
            <person name="Du Z.-J."/>
        </authorList>
    </citation>
    <scope>NUCLEOTIDE SEQUENCE</scope>
    <source>
        <strain evidence="1">N1Y112</strain>
    </source>
</reference>
<gene>
    <name evidence="1" type="ORF">IOQ59_11805</name>
</gene>
<evidence type="ECO:0000313" key="1">
    <source>
        <dbReference type="EMBL" id="MBE9397942.1"/>
    </source>
</evidence>
<proteinExistence type="predicted"/>
<name>A0A8J7FDA4_9GAMM</name>
<sequence length="156" mass="17084">MSNRLLQYAIFCVLALSLGVAVIWLPEQLKPQASGNQLFLSDSNCSIKHSDCSATLDTRSIVVDVSPREIRSAVPLTFNVTLDGIDATEVNLSLEGQDMYMGLNQISLIPVANQPGVWSGVTELAICTTGEMSWRARIVAQQDQQQLEAHFDFTAK</sequence>
<dbReference type="AlphaFoldDB" id="A0A8J7FDA4"/>
<dbReference type="Proteomes" id="UP000640333">
    <property type="component" value="Unassembled WGS sequence"/>
</dbReference>
<keyword evidence="2" id="KW-1185">Reference proteome</keyword>
<accession>A0A8J7FDA4</accession>
<protein>
    <recommendedName>
        <fullName evidence="3">YtkA-like domain-containing protein</fullName>
    </recommendedName>
</protein>
<evidence type="ECO:0008006" key="3">
    <source>
        <dbReference type="Google" id="ProtNLM"/>
    </source>
</evidence>
<dbReference type="EMBL" id="JADEYS010000011">
    <property type="protein sequence ID" value="MBE9397942.1"/>
    <property type="molecule type" value="Genomic_DNA"/>
</dbReference>